<accession>A0A0F8Z7Q5</accession>
<reference evidence="1" key="1">
    <citation type="journal article" date="2015" name="Nature">
        <title>Complex archaea that bridge the gap between prokaryotes and eukaryotes.</title>
        <authorList>
            <person name="Spang A."/>
            <person name="Saw J.H."/>
            <person name="Jorgensen S.L."/>
            <person name="Zaremba-Niedzwiedzka K."/>
            <person name="Martijn J."/>
            <person name="Lind A.E."/>
            <person name="van Eijk R."/>
            <person name="Schleper C."/>
            <person name="Guy L."/>
            <person name="Ettema T.J."/>
        </authorList>
    </citation>
    <scope>NUCLEOTIDE SEQUENCE</scope>
</reference>
<evidence type="ECO:0000313" key="1">
    <source>
        <dbReference type="EMBL" id="KKK82035.1"/>
    </source>
</evidence>
<proteinExistence type="predicted"/>
<dbReference type="EMBL" id="LAZR01052856">
    <property type="protein sequence ID" value="KKK82035.1"/>
    <property type="molecule type" value="Genomic_DNA"/>
</dbReference>
<sequence length="247" mass="26817">MVYSSFNGSSGKITVSGYRGVLADRHRAVSVWLRTAQSGIGTICYWGEDLTDKDYVEGSQSRVRLIGGHLQLFGLGSFRETASQVNDGNWHNIVFNWTSTAAAPGHEDFSTADVYIDNVFDNGRSYERTGRVGEGLSAQAINTPEEEEVIIGARPGFSGIGFDEFYEGDMDEFAIYNDFLHSNTISGVYNEGTPGVDLKTLDQVPALQLWYTMGDDPGDSAPGTMVDQAFIDPNGRNGTVSSGVIII</sequence>
<comment type="caution">
    <text evidence="1">The sequence shown here is derived from an EMBL/GenBank/DDBJ whole genome shotgun (WGS) entry which is preliminary data.</text>
</comment>
<evidence type="ECO:0008006" key="2">
    <source>
        <dbReference type="Google" id="ProtNLM"/>
    </source>
</evidence>
<name>A0A0F8Z7Q5_9ZZZZ</name>
<organism evidence="1">
    <name type="scientific">marine sediment metagenome</name>
    <dbReference type="NCBI Taxonomy" id="412755"/>
    <lineage>
        <taxon>unclassified sequences</taxon>
        <taxon>metagenomes</taxon>
        <taxon>ecological metagenomes</taxon>
    </lineage>
</organism>
<dbReference type="InterPro" id="IPR013320">
    <property type="entry name" value="ConA-like_dom_sf"/>
</dbReference>
<protein>
    <recommendedName>
        <fullName evidence="2">Laminin G domain-containing protein</fullName>
    </recommendedName>
</protein>
<dbReference type="Gene3D" id="2.60.120.200">
    <property type="match status" value="1"/>
</dbReference>
<gene>
    <name evidence="1" type="ORF">LCGC14_2807420</name>
</gene>
<dbReference type="AlphaFoldDB" id="A0A0F8Z7Q5"/>
<dbReference type="SUPFAM" id="SSF49899">
    <property type="entry name" value="Concanavalin A-like lectins/glucanases"/>
    <property type="match status" value="1"/>
</dbReference>